<dbReference type="InterPro" id="IPR021109">
    <property type="entry name" value="Peptidase_aspartic_dom_sf"/>
</dbReference>
<comment type="caution">
    <text evidence="1">The sequence shown here is derived from an EMBL/GenBank/DDBJ whole genome shotgun (WGS) entry which is preliminary data.</text>
</comment>
<gene>
    <name evidence="1" type="ORF">C2G38_223755</name>
</gene>
<proteinExistence type="predicted"/>
<dbReference type="OrthoDB" id="10507372at2759"/>
<dbReference type="Proteomes" id="UP000266673">
    <property type="component" value="Unassembled WGS sequence"/>
</dbReference>
<evidence type="ECO:0000313" key="2">
    <source>
        <dbReference type="Proteomes" id="UP000266673"/>
    </source>
</evidence>
<sequence>MTEVFDDVSINGNKLSKFDNITQRKAMFDTGSSTILTSETLGFYNFIHGSYQDDGIYHVPCDIKDK</sequence>
<accession>A0A397VVP0</accession>
<dbReference type="AlphaFoldDB" id="A0A397VVP0"/>
<name>A0A397VVP0_9GLOM</name>
<keyword evidence="2" id="KW-1185">Reference proteome</keyword>
<reference evidence="1 2" key="1">
    <citation type="submission" date="2018-06" db="EMBL/GenBank/DDBJ databases">
        <title>Comparative genomics reveals the genomic features of Rhizophagus irregularis, R. cerebriforme, R. diaphanum and Gigaspora rosea, and their symbiotic lifestyle signature.</title>
        <authorList>
            <person name="Morin E."/>
            <person name="San Clemente H."/>
            <person name="Chen E.C.H."/>
            <person name="De La Providencia I."/>
            <person name="Hainaut M."/>
            <person name="Kuo A."/>
            <person name="Kohler A."/>
            <person name="Murat C."/>
            <person name="Tang N."/>
            <person name="Roy S."/>
            <person name="Loubradou J."/>
            <person name="Henrissat B."/>
            <person name="Grigoriev I.V."/>
            <person name="Corradi N."/>
            <person name="Roux C."/>
            <person name="Martin F.M."/>
        </authorList>
    </citation>
    <scope>NUCLEOTIDE SEQUENCE [LARGE SCALE GENOMIC DNA]</scope>
    <source>
        <strain evidence="1 2">DAOM 194757</strain>
    </source>
</reference>
<evidence type="ECO:0000313" key="1">
    <source>
        <dbReference type="EMBL" id="RIB26604.1"/>
    </source>
</evidence>
<organism evidence="1 2">
    <name type="scientific">Gigaspora rosea</name>
    <dbReference type="NCBI Taxonomy" id="44941"/>
    <lineage>
        <taxon>Eukaryota</taxon>
        <taxon>Fungi</taxon>
        <taxon>Fungi incertae sedis</taxon>
        <taxon>Mucoromycota</taxon>
        <taxon>Glomeromycotina</taxon>
        <taxon>Glomeromycetes</taxon>
        <taxon>Diversisporales</taxon>
        <taxon>Gigasporaceae</taxon>
        <taxon>Gigaspora</taxon>
    </lineage>
</organism>
<evidence type="ECO:0008006" key="3">
    <source>
        <dbReference type="Google" id="ProtNLM"/>
    </source>
</evidence>
<dbReference type="EMBL" id="QKWP01000130">
    <property type="protein sequence ID" value="RIB26604.1"/>
    <property type="molecule type" value="Genomic_DNA"/>
</dbReference>
<protein>
    <recommendedName>
        <fullName evidence="3">Peptidase A1 domain-containing protein</fullName>
    </recommendedName>
</protein>
<dbReference type="Gene3D" id="2.40.70.10">
    <property type="entry name" value="Acid Proteases"/>
    <property type="match status" value="1"/>
</dbReference>